<dbReference type="OrthoDB" id="9625750at2759"/>
<dbReference type="Proteomes" id="UP000515202">
    <property type="component" value="Unplaced"/>
</dbReference>
<sequence>MSGLWRFWDDRWRVTEIETLSVMGLGLGKPKLWFPREPDETGSRGQGFRSKKKRVRFTFDPQTAGNRAAKGPTARVLSAPEKVKQLRAGPARDRMGHWAEPRPAEHRTEKLPLRGRDLRLMQAPSTSYVGISKLQQDVGSESKFAEDSSVTPPPYLSLMNNVFKSERLTKAAMWLKEKTVEIMRLNMLVKQAQIRQEPLRKETHQLLTEKLRVQAENKFFEEYLTKNTEARREQYEKLWEVYLQKCREIQRRKQESASKYAKQTEELKSKFLQKEKIQFDLEQQLQAMKDISLVREKQERRIQTLQEEKKKAQAETDAKKQEVEIRFLQEKALLEKKLREPDVTHLGKEERKALHRKAQALQSAAEKSTFDFHLGIRRQSERLQKEILQQTWQCQELQATHSRLENQKQQLQQEQWYIESLIRGRQRLHNRHNSGPKGQGASKTTENPHLGIKSRIHPR</sequence>
<keyword evidence="1 2" id="KW-0175">Coiled coil</keyword>
<feature type="region of interest" description="Disordered" evidence="3">
    <location>
        <begin position="34"/>
        <end position="53"/>
    </location>
</feature>
<feature type="coiled-coil region" evidence="2">
    <location>
        <begin position="288"/>
        <end position="331"/>
    </location>
</feature>
<protein>
    <submittedName>
        <fullName evidence="6">Coiled-coil domain-containing protein 121</fullName>
    </submittedName>
</protein>
<dbReference type="GeneID" id="105299124"/>
<dbReference type="Pfam" id="PF14988">
    <property type="entry name" value="DUF4515"/>
    <property type="match status" value="1"/>
</dbReference>
<proteinExistence type="predicted"/>
<keyword evidence="5" id="KW-1185">Reference proteome</keyword>
<name>A0A6P3QS99_PTEVA</name>
<evidence type="ECO:0000256" key="3">
    <source>
        <dbReference type="SAM" id="MobiDB-lite"/>
    </source>
</evidence>
<dbReference type="PANTHER" id="PTHR14845">
    <property type="entry name" value="COILED-COIL DOMAIN-CONTAINING 166"/>
    <property type="match status" value="1"/>
</dbReference>
<organism evidence="5 6">
    <name type="scientific">Pteropus vampyrus</name>
    <name type="common">Large flying fox</name>
    <dbReference type="NCBI Taxonomy" id="132908"/>
    <lineage>
        <taxon>Eukaryota</taxon>
        <taxon>Metazoa</taxon>
        <taxon>Chordata</taxon>
        <taxon>Craniata</taxon>
        <taxon>Vertebrata</taxon>
        <taxon>Euteleostomi</taxon>
        <taxon>Mammalia</taxon>
        <taxon>Eutheria</taxon>
        <taxon>Laurasiatheria</taxon>
        <taxon>Chiroptera</taxon>
        <taxon>Yinpterochiroptera</taxon>
        <taxon>Pteropodoidea</taxon>
        <taxon>Pteropodidae</taxon>
        <taxon>Pteropodinae</taxon>
        <taxon>Pteropus</taxon>
    </lineage>
</organism>
<feature type="domain" description="DUF4515" evidence="4">
    <location>
        <begin position="216"/>
        <end position="421"/>
    </location>
</feature>
<dbReference type="InterPro" id="IPR032777">
    <property type="entry name" value="DUF4515"/>
</dbReference>
<accession>A0A6P3QS99</accession>
<gene>
    <name evidence="6" type="primary">CCDC121</name>
</gene>
<dbReference type="AlphaFoldDB" id="A0A6P3QS99"/>
<dbReference type="KEGG" id="pvp:105299124"/>
<dbReference type="PANTHER" id="PTHR14845:SF3">
    <property type="entry name" value="COILED-COIL DOMAIN CONTAINING 121, RETROGENE 1"/>
    <property type="match status" value="1"/>
</dbReference>
<evidence type="ECO:0000256" key="2">
    <source>
        <dbReference type="SAM" id="Coils"/>
    </source>
</evidence>
<dbReference type="CTD" id="79635"/>
<evidence type="ECO:0000259" key="4">
    <source>
        <dbReference type="Pfam" id="PF14988"/>
    </source>
</evidence>
<evidence type="ECO:0000313" key="6">
    <source>
        <dbReference type="RefSeq" id="XP_011369025.1"/>
    </source>
</evidence>
<feature type="region of interest" description="Disordered" evidence="3">
    <location>
        <begin position="429"/>
        <end position="459"/>
    </location>
</feature>
<evidence type="ECO:0000313" key="5">
    <source>
        <dbReference type="Proteomes" id="UP000515202"/>
    </source>
</evidence>
<evidence type="ECO:0000256" key="1">
    <source>
        <dbReference type="ARBA" id="ARBA00023054"/>
    </source>
</evidence>
<dbReference type="RefSeq" id="XP_011369025.1">
    <property type="nucleotide sequence ID" value="XM_011370723.2"/>
</dbReference>
<reference evidence="6" key="1">
    <citation type="submission" date="2025-08" db="UniProtKB">
        <authorList>
            <consortium name="RefSeq"/>
        </authorList>
    </citation>
    <scope>IDENTIFICATION</scope>
    <source>
        <tissue evidence="6">Kidney</tissue>
    </source>
</reference>